<reference evidence="1" key="1">
    <citation type="submission" date="2012-05" db="EMBL/GenBank/DDBJ databases">
        <authorList>
            <person name="Krishnakumar V."/>
            <person name="Cheung F."/>
            <person name="Xiao Y."/>
            <person name="Chan A."/>
            <person name="Moskal W.A."/>
            <person name="Town C.D."/>
        </authorList>
    </citation>
    <scope>NUCLEOTIDE SEQUENCE</scope>
</reference>
<dbReference type="EMBL" id="BT135124">
    <property type="protein sequence ID" value="AFK34919.1"/>
    <property type="molecule type" value="mRNA"/>
</dbReference>
<organism evidence="1">
    <name type="scientific">Medicago truncatula</name>
    <name type="common">Barrel medic</name>
    <name type="synonym">Medicago tribuloides</name>
    <dbReference type="NCBI Taxonomy" id="3880"/>
    <lineage>
        <taxon>Eukaryota</taxon>
        <taxon>Viridiplantae</taxon>
        <taxon>Streptophyta</taxon>
        <taxon>Embryophyta</taxon>
        <taxon>Tracheophyta</taxon>
        <taxon>Spermatophyta</taxon>
        <taxon>Magnoliopsida</taxon>
        <taxon>eudicotyledons</taxon>
        <taxon>Gunneridae</taxon>
        <taxon>Pentapetalae</taxon>
        <taxon>rosids</taxon>
        <taxon>fabids</taxon>
        <taxon>Fabales</taxon>
        <taxon>Fabaceae</taxon>
        <taxon>Papilionoideae</taxon>
        <taxon>50 kb inversion clade</taxon>
        <taxon>NPAAA clade</taxon>
        <taxon>Hologalegina</taxon>
        <taxon>IRL clade</taxon>
        <taxon>Trifolieae</taxon>
        <taxon>Medicago</taxon>
    </lineage>
</organism>
<proteinExistence type="evidence at transcript level"/>
<evidence type="ECO:0000313" key="1">
    <source>
        <dbReference type="EMBL" id="AFK34919.1"/>
    </source>
</evidence>
<protein>
    <submittedName>
        <fullName evidence="1">Uncharacterized protein</fullName>
    </submittedName>
</protein>
<dbReference type="AlphaFoldDB" id="I3S3S7"/>
<sequence length="43" mass="4671">MFVPYMSLGVFCPIDCAELSLIGTAVFVLCCSEELKWLVISAA</sequence>
<name>I3S3S7_MEDTR</name>
<accession>I3S3S7</accession>